<dbReference type="Pfam" id="PF11187">
    <property type="entry name" value="Mbeg1-like"/>
    <property type="match status" value="1"/>
</dbReference>
<sequence>MPNLLDYLKWRGDLSFRAAPFCAVDALVLCQICYARLEGVVPGKDERRSVSAWETVDRFSALPDAVERRYLGVLINGEKIMELFFQALRSKRFGSLRLFAYENVTEEENTKQFSALSFLLPDKTVFCAFRGTDDTLVGWKEDFAMAFLPVVPAQQAAAEYVQTVFTRSPGRGRPVRLGGHSKGGNLAVYAAACGSAAVRRKLLGVYNFDGPGFPGSRLETPEFQAVRDKLVSFTPEVSIVGMLFDRLGEFHVVASSEKGLQQHDALSWQLDGPHFALLEDVSAFSKFFDRKLKKYLEERDTARRRELVSSIFDIVGASKAHTLTDLKNGGFETSLAILSAILRKSFPNGKSARRGGDGNIPE</sequence>
<dbReference type="InterPro" id="IPR029058">
    <property type="entry name" value="AB_hydrolase_fold"/>
</dbReference>
<reference evidence="1" key="2">
    <citation type="journal article" date="2021" name="PeerJ">
        <title>Extensive microbial diversity within the chicken gut microbiome revealed by metagenomics and culture.</title>
        <authorList>
            <person name="Gilroy R."/>
            <person name="Ravi A."/>
            <person name="Getino M."/>
            <person name="Pursley I."/>
            <person name="Horton D.L."/>
            <person name="Alikhan N.F."/>
            <person name="Baker D."/>
            <person name="Gharbi K."/>
            <person name="Hall N."/>
            <person name="Watson M."/>
            <person name="Adriaenssens E.M."/>
            <person name="Foster-Nyarko E."/>
            <person name="Jarju S."/>
            <person name="Secka A."/>
            <person name="Antonio M."/>
            <person name="Oren A."/>
            <person name="Chaudhuri R.R."/>
            <person name="La Ragione R."/>
            <person name="Hildebrand F."/>
            <person name="Pallen M.J."/>
        </authorList>
    </citation>
    <scope>NUCLEOTIDE SEQUENCE</scope>
    <source>
        <strain evidence="1">B3-4054</strain>
    </source>
</reference>
<dbReference type="InterPro" id="IPR024499">
    <property type="entry name" value="Mbeg1-like"/>
</dbReference>
<reference evidence="1" key="1">
    <citation type="submission" date="2020-10" db="EMBL/GenBank/DDBJ databases">
        <authorList>
            <person name="Gilroy R."/>
        </authorList>
    </citation>
    <scope>NUCLEOTIDE SEQUENCE</scope>
    <source>
        <strain evidence="1">B3-4054</strain>
    </source>
</reference>
<name>A0A9D9EPK0_9SPIR</name>
<protein>
    <submittedName>
        <fullName evidence="1">DUF2974 domain-containing protein</fullName>
    </submittedName>
</protein>
<gene>
    <name evidence="1" type="ORF">IAA96_04585</name>
</gene>
<comment type="caution">
    <text evidence="1">The sequence shown here is derived from an EMBL/GenBank/DDBJ whole genome shotgun (WGS) entry which is preliminary data.</text>
</comment>
<dbReference type="SUPFAM" id="SSF53474">
    <property type="entry name" value="alpha/beta-Hydrolases"/>
    <property type="match status" value="1"/>
</dbReference>
<proteinExistence type="predicted"/>
<organism evidence="1 2">
    <name type="scientific">Candidatus Avitreponema avistercoris</name>
    <dbReference type="NCBI Taxonomy" id="2840705"/>
    <lineage>
        <taxon>Bacteria</taxon>
        <taxon>Pseudomonadati</taxon>
        <taxon>Spirochaetota</taxon>
        <taxon>Spirochaetia</taxon>
        <taxon>Spirochaetales</taxon>
        <taxon>Candidatus Avitreponema</taxon>
    </lineage>
</organism>
<dbReference type="AlphaFoldDB" id="A0A9D9EPK0"/>
<evidence type="ECO:0000313" key="1">
    <source>
        <dbReference type="EMBL" id="MBO8450365.1"/>
    </source>
</evidence>
<evidence type="ECO:0000313" key="2">
    <source>
        <dbReference type="Proteomes" id="UP000823616"/>
    </source>
</evidence>
<dbReference type="EMBL" id="JADIMS010000076">
    <property type="protein sequence ID" value="MBO8450365.1"/>
    <property type="molecule type" value="Genomic_DNA"/>
</dbReference>
<accession>A0A9D9EPK0</accession>
<dbReference type="Proteomes" id="UP000823616">
    <property type="component" value="Unassembled WGS sequence"/>
</dbReference>